<organism evidence="9 10">
    <name type="scientific">Peptoniphilus duerdenii ATCC BAA-1640</name>
    <dbReference type="NCBI Taxonomy" id="862517"/>
    <lineage>
        <taxon>Bacteria</taxon>
        <taxon>Bacillati</taxon>
        <taxon>Bacillota</taxon>
        <taxon>Tissierellia</taxon>
        <taxon>Tissierellales</taxon>
        <taxon>Peptoniphilaceae</taxon>
        <taxon>Peptoniphilus</taxon>
    </lineage>
</organism>
<proteinExistence type="inferred from homology"/>
<dbReference type="PROSITE" id="PS50928">
    <property type="entry name" value="ABC_TM1"/>
    <property type="match status" value="1"/>
</dbReference>
<keyword evidence="3" id="KW-1003">Cell membrane</keyword>
<evidence type="ECO:0000313" key="9">
    <source>
        <dbReference type="EMBL" id="EFM26125.1"/>
    </source>
</evidence>
<dbReference type="AlphaFoldDB" id="E0NJ06"/>
<feature type="transmembrane region" description="Helical" evidence="7">
    <location>
        <begin position="170"/>
        <end position="189"/>
    </location>
</feature>
<accession>E0NJ06</accession>
<evidence type="ECO:0000256" key="4">
    <source>
        <dbReference type="ARBA" id="ARBA00022692"/>
    </source>
</evidence>
<dbReference type="InterPro" id="IPR035906">
    <property type="entry name" value="MetI-like_sf"/>
</dbReference>
<evidence type="ECO:0000256" key="6">
    <source>
        <dbReference type="ARBA" id="ARBA00023136"/>
    </source>
</evidence>
<comment type="similarity">
    <text evidence="7">Belongs to the binding-protein-dependent transport system permease family.</text>
</comment>
<feature type="transmembrane region" description="Helical" evidence="7">
    <location>
        <begin position="274"/>
        <end position="300"/>
    </location>
</feature>
<feature type="transmembrane region" description="Helical" evidence="7">
    <location>
        <begin position="228"/>
        <end position="254"/>
    </location>
</feature>
<dbReference type="Proteomes" id="UP000003280">
    <property type="component" value="Unassembled WGS sequence"/>
</dbReference>
<evidence type="ECO:0000313" key="10">
    <source>
        <dbReference type="Proteomes" id="UP000003280"/>
    </source>
</evidence>
<dbReference type="Gene3D" id="1.10.3720.10">
    <property type="entry name" value="MetI-like"/>
    <property type="match status" value="1"/>
</dbReference>
<evidence type="ECO:0000256" key="3">
    <source>
        <dbReference type="ARBA" id="ARBA00022475"/>
    </source>
</evidence>
<dbReference type="Pfam" id="PF00528">
    <property type="entry name" value="BPD_transp_1"/>
    <property type="match status" value="1"/>
</dbReference>
<feature type="transmembrane region" description="Helical" evidence="7">
    <location>
        <begin position="9"/>
        <end position="29"/>
    </location>
</feature>
<evidence type="ECO:0000259" key="8">
    <source>
        <dbReference type="PROSITE" id="PS50928"/>
    </source>
</evidence>
<keyword evidence="6 7" id="KW-0472">Membrane</keyword>
<feature type="domain" description="ABC transmembrane type-1" evidence="8">
    <location>
        <begin position="96"/>
        <end position="297"/>
    </location>
</feature>
<keyword evidence="4 7" id="KW-0812">Transmembrane</keyword>
<dbReference type="GO" id="GO:0055085">
    <property type="term" value="P:transmembrane transport"/>
    <property type="evidence" value="ECO:0007669"/>
    <property type="project" value="InterPro"/>
</dbReference>
<evidence type="ECO:0000256" key="7">
    <source>
        <dbReference type="RuleBase" id="RU363032"/>
    </source>
</evidence>
<dbReference type="PANTHER" id="PTHR43163">
    <property type="entry name" value="DIPEPTIDE TRANSPORT SYSTEM PERMEASE PROTEIN DPPB-RELATED"/>
    <property type="match status" value="1"/>
</dbReference>
<dbReference type="HOGENOM" id="CLU_036879_0_1_9"/>
<dbReference type="CDD" id="cd06261">
    <property type="entry name" value="TM_PBP2"/>
    <property type="match status" value="1"/>
</dbReference>
<dbReference type="PANTHER" id="PTHR43163:SF6">
    <property type="entry name" value="DIPEPTIDE TRANSPORT SYSTEM PERMEASE PROTEIN DPPB-RELATED"/>
    <property type="match status" value="1"/>
</dbReference>
<keyword evidence="10" id="KW-1185">Reference proteome</keyword>
<dbReference type="SUPFAM" id="SSF161098">
    <property type="entry name" value="MetI-like"/>
    <property type="match status" value="1"/>
</dbReference>
<dbReference type="OrthoDB" id="24153at2"/>
<name>E0NJ06_9FIRM</name>
<keyword evidence="5 7" id="KW-1133">Transmembrane helix</keyword>
<dbReference type="GO" id="GO:0005886">
    <property type="term" value="C:plasma membrane"/>
    <property type="evidence" value="ECO:0007669"/>
    <property type="project" value="UniProtKB-SubCell"/>
</dbReference>
<comment type="caution">
    <text evidence="9">The sequence shown here is derived from an EMBL/GenBank/DDBJ whole genome shotgun (WGS) entry which is preliminary data.</text>
</comment>
<evidence type="ECO:0000256" key="5">
    <source>
        <dbReference type="ARBA" id="ARBA00022989"/>
    </source>
</evidence>
<sequence length="307" mass="33475">MTKRVLKRILMLIPTVIGVSFIVFLLFYLSPGDAALAKAGPNAPKEVIEALREKMGLNDPFLAQYLRFLKGLIFKFDLGTSYISGSSVTKTLLAVFPNTLKLTGFSLLIAVFFGILLGVLSAVNRGTFVDKFVMIFSMAGIAMPIFWTGILLILLFSVKLRWLPPSGFSSFKAMIMPAFALGLQSSAIIMRMTRSSMLEVLNQDYIETATAKGLKKQKIIFIHALKNAMIPIITTIGLQAGGLLGGSVLTETVFSIPGIGRLMVESIKTRDLPVVLGGVILISICYSLISIIVDILYGFIDPRIGRD</sequence>
<keyword evidence="2 7" id="KW-0813">Transport</keyword>
<feature type="transmembrane region" description="Helical" evidence="7">
    <location>
        <begin position="135"/>
        <end position="158"/>
    </location>
</feature>
<dbReference type="RefSeq" id="WP_008900981.1">
    <property type="nucleotide sequence ID" value="NZ_GL397071.1"/>
</dbReference>
<dbReference type="InterPro" id="IPR000515">
    <property type="entry name" value="MetI-like"/>
</dbReference>
<dbReference type="InterPro" id="IPR045621">
    <property type="entry name" value="BPD_transp_1_N"/>
</dbReference>
<protein>
    <submittedName>
        <fullName evidence="9">ABC transporter, permease protein</fullName>
    </submittedName>
</protein>
<feature type="transmembrane region" description="Helical" evidence="7">
    <location>
        <begin position="102"/>
        <end position="123"/>
    </location>
</feature>
<evidence type="ECO:0000256" key="1">
    <source>
        <dbReference type="ARBA" id="ARBA00004651"/>
    </source>
</evidence>
<gene>
    <name evidence="9" type="primary">dppB</name>
    <name evidence="9" type="ORF">HMPREF9225_0145</name>
</gene>
<dbReference type="STRING" id="862517.HMPREF9225_0145"/>
<dbReference type="Pfam" id="PF19300">
    <property type="entry name" value="BPD_transp_1_N"/>
    <property type="match status" value="1"/>
</dbReference>
<dbReference type="EMBL" id="AEEH01000014">
    <property type="protein sequence ID" value="EFM26125.1"/>
    <property type="molecule type" value="Genomic_DNA"/>
</dbReference>
<evidence type="ECO:0000256" key="2">
    <source>
        <dbReference type="ARBA" id="ARBA00022448"/>
    </source>
</evidence>
<dbReference type="eggNOG" id="COG0601">
    <property type="taxonomic scope" value="Bacteria"/>
</dbReference>
<reference evidence="9 10" key="1">
    <citation type="submission" date="2010-07" db="EMBL/GenBank/DDBJ databases">
        <authorList>
            <person name="Muzny D."/>
            <person name="Qin X."/>
            <person name="Deng J."/>
            <person name="Jiang H."/>
            <person name="Liu Y."/>
            <person name="Qu J."/>
            <person name="Song X.-Z."/>
            <person name="Zhang L."/>
            <person name="Thornton R."/>
            <person name="Coyle M."/>
            <person name="Francisco L."/>
            <person name="Jackson L."/>
            <person name="Javaid M."/>
            <person name="Korchina V."/>
            <person name="Kovar C."/>
            <person name="Mata R."/>
            <person name="Mathew T."/>
            <person name="Ngo R."/>
            <person name="Nguyen L."/>
            <person name="Nguyen N."/>
            <person name="Okwuonu G."/>
            <person name="Ongeri F."/>
            <person name="Pham C."/>
            <person name="Simmons D."/>
            <person name="Wilczek-Boney K."/>
            <person name="Hale W."/>
            <person name="Jakkamsetti A."/>
            <person name="Pham P."/>
            <person name="Ruth R."/>
            <person name="San Lucas F."/>
            <person name="Warren J."/>
            <person name="Zhang J."/>
            <person name="Zhao Z."/>
            <person name="Zhou C."/>
            <person name="Zhu D."/>
            <person name="Lee S."/>
            <person name="Bess C."/>
            <person name="Blankenburg K."/>
            <person name="Forbes L."/>
            <person name="Fu Q."/>
            <person name="Gubbala S."/>
            <person name="Hirani K."/>
            <person name="Jayaseelan J.C."/>
            <person name="Lara F."/>
            <person name="Munidasa M."/>
            <person name="Palculict T."/>
            <person name="Patil S."/>
            <person name="Pu L.-L."/>
            <person name="Saada N."/>
            <person name="Tang L."/>
            <person name="Weissenberger G."/>
            <person name="Zhu Y."/>
            <person name="Hemphill L."/>
            <person name="Shang Y."/>
            <person name="Youmans B."/>
            <person name="Ayvaz T."/>
            <person name="Ross M."/>
            <person name="Santibanez J."/>
            <person name="Aqrawi P."/>
            <person name="Gross S."/>
            <person name="Joshi V."/>
            <person name="Fowler G."/>
            <person name="Nazareth L."/>
            <person name="Reid J."/>
            <person name="Worley K."/>
            <person name="Petrosino J."/>
            <person name="Highlander S."/>
            <person name="Gibbs R."/>
        </authorList>
    </citation>
    <scope>NUCLEOTIDE SEQUENCE [LARGE SCALE GENOMIC DNA]</scope>
    <source>
        <strain evidence="9 10">ATCC BAA-1640</strain>
    </source>
</reference>
<comment type="subcellular location">
    <subcellularLocation>
        <location evidence="1 7">Cell membrane</location>
        <topology evidence="1 7">Multi-pass membrane protein</topology>
    </subcellularLocation>
</comment>